<dbReference type="FunFam" id="1.10.10.10:FF:000001">
    <property type="entry name" value="LysR family transcriptional regulator"/>
    <property type="match status" value="1"/>
</dbReference>
<dbReference type="GO" id="GO:0032993">
    <property type="term" value="C:protein-DNA complex"/>
    <property type="evidence" value="ECO:0007669"/>
    <property type="project" value="TreeGrafter"/>
</dbReference>
<dbReference type="PANTHER" id="PTHR30346">
    <property type="entry name" value="TRANSCRIPTIONAL DUAL REGULATOR HCAR-RELATED"/>
    <property type="match status" value="1"/>
</dbReference>
<sequence>MCKGCVVMEIKQLKYFIEVAKREHLSEAALELDIAQSAISRQISHLESELNVTLFKREGRNIHLTDDGHKLLVEANKIVEQAEDTVRLFHNQSETNHYVIRIGYVESYTAQMLSLLIQTFEGQSYSKIEPMLMEENEITNALLSDQIDVAFMDLSTDIKQHRDLDTIPLFEETYNICVPKEDPIALATNPPLSQFKDKTIYQLYATPQSIKHTLEQQIQQPVRIITHKQLAKYLLTHNRGFIIAPSYHIIDKPNNKWVEISLAHTELKRTICCATRQDNRKHDIALLKNTINTLLSRAATYH</sequence>
<dbReference type="InterPro" id="IPR000847">
    <property type="entry name" value="LysR_HTH_N"/>
</dbReference>
<keyword evidence="2" id="KW-0805">Transcription regulation</keyword>
<dbReference type="Gene3D" id="3.40.190.290">
    <property type="match status" value="1"/>
</dbReference>
<dbReference type="Gene3D" id="1.10.10.10">
    <property type="entry name" value="Winged helix-like DNA-binding domain superfamily/Winged helix DNA-binding domain"/>
    <property type="match status" value="1"/>
</dbReference>
<dbReference type="PANTHER" id="PTHR30346:SF28">
    <property type="entry name" value="HTH-TYPE TRANSCRIPTIONAL REGULATOR CYNR"/>
    <property type="match status" value="1"/>
</dbReference>
<keyword evidence="3" id="KW-0238">DNA-binding</keyword>
<comment type="similarity">
    <text evidence="1">Belongs to the LysR transcriptional regulatory family.</text>
</comment>
<dbReference type="PRINTS" id="PR00039">
    <property type="entry name" value="HTHLYSR"/>
</dbReference>
<dbReference type="GO" id="GO:0003700">
    <property type="term" value="F:DNA-binding transcription factor activity"/>
    <property type="evidence" value="ECO:0007669"/>
    <property type="project" value="InterPro"/>
</dbReference>
<evidence type="ECO:0000259" key="5">
    <source>
        <dbReference type="PROSITE" id="PS50931"/>
    </source>
</evidence>
<dbReference type="SUPFAM" id="SSF46785">
    <property type="entry name" value="Winged helix' DNA-binding domain"/>
    <property type="match status" value="1"/>
</dbReference>
<organism evidence="6">
    <name type="scientific">Staphylococcus arlettae</name>
    <dbReference type="NCBI Taxonomy" id="29378"/>
    <lineage>
        <taxon>Bacteria</taxon>
        <taxon>Bacillati</taxon>
        <taxon>Bacillota</taxon>
        <taxon>Bacilli</taxon>
        <taxon>Bacillales</taxon>
        <taxon>Staphylococcaceae</taxon>
        <taxon>Staphylococcus</taxon>
    </lineage>
</organism>
<dbReference type="InterPro" id="IPR005119">
    <property type="entry name" value="LysR_subst-bd"/>
</dbReference>
<feature type="domain" description="HTH lysR-type" evidence="5">
    <location>
        <begin position="8"/>
        <end position="65"/>
    </location>
</feature>
<dbReference type="EMBL" id="KY363215">
    <property type="protein sequence ID" value="APY23726.1"/>
    <property type="molecule type" value="Genomic_DNA"/>
</dbReference>
<dbReference type="PROSITE" id="PS50931">
    <property type="entry name" value="HTH_LYSR"/>
    <property type="match status" value="1"/>
</dbReference>
<evidence type="ECO:0000256" key="1">
    <source>
        <dbReference type="ARBA" id="ARBA00009437"/>
    </source>
</evidence>
<dbReference type="AlphaFoldDB" id="A0A1W5QDS2"/>
<dbReference type="SUPFAM" id="SSF53850">
    <property type="entry name" value="Periplasmic binding protein-like II"/>
    <property type="match status" value="1"/>
</dbReference>
<evidence type="ECO:0000313" key="6">
    <source>
        <dbReference type="EMBL" id="APY23726.1"/>
    </source>
</evidence>
<name>A0A1W5QDS2_9STAP</name>
<dbReference type="Pfam" id="PF03466">
    <property type="entry name" value="LysR_substrate"/>
    <property type="match status" value="1"/>
</dbReference>
<dbReference type="GO" id="GO:0003677">
    <property type="term" value="F:DNA binding"/>
    <property type="evidence" value="ECO:0007669"/>
    <property type="project" value="UniProtKB-KW"/>
</dbReference>
<protein>
    <submittedName>
        <fullName evidence="6">Transcription activator of glutamate synthase operon</fullName>
    </submittedName>
</protein>
<proteinExistence type="inferred from homology"/>
<dbReference type="InterPro" id="IPR036388">
    <property type="entry name" value="WH-like_DNA-bd_sf"/>
</dbReference>
<dbReference type="NCBIfam" id="NF047354">
    <property type="entry name" value="trans_reg_GltC"/>
    <property type="match status" value="1"/>
</dbReference>
<evidence type="ECO:0000256" key="2">
    <source>
        <dbReference type="ARBA" id="ARBA00023015"/>
    </source>
</evidence>
<evidence type="ECO:0000256" key="4">
    <source>
        <dbReference type="ARBA" id="ARBA00023163"/>
    </source>
</evidence>
<accession>A0A1W5QDS2</accession>
<keyword evidence="4" id="KW-0804">Transcription</keyword>
<dbReference type="Pfam" id="PF00126">
    <property type="entry name" value="HTH_1"/>
    <property type="match status" value="1"/>
</dbReference>
<dbReference type="CDD" id="cd05466">
    <property type="entry name" value="PBP2_LTTR_substrate"/>
    <property type="match status" value="1"/>
</dbReference>
<dbReference type="InterPro" id="IPR036390">
    <property type="entry name" value="WH_DNA-bd_sf"/>
</dbReference>
<evidence type="ECO:0000256" key="3">
    <source>
        <dbReference type="ARBA" id="ARBA00023125"/>
    </source>
</evidence>
<reference evidence="6" key="1">
    <citation type="journal article" date="2017" name="MSphere">
        <title>Novel beta-lactamase blaARL in Staphylococcus arlettae.</title>
        <authorList>
            <person name="Andreis S.N."/>
            <person name="Perreten V."/>
            <person name="Schwendener S."/>
        </authorList>
    </citation>
    <scope>NUCLEOTIDE SEQUENCE</scope>
    <source>
        <strain evidence="6">SAN1670</strain>
    </source>
</reference>